<organism evidence="2 3">
    <name type="scientific">Prescottella agglutinans</name>
    <dbReference type="NCBI Taxonomy" id="1644129"/>
    <lineage>
        <taxon>Bacteria</taxon>
        <taxon>Bacillati</taxon>
        <taxon>Actinomycetota</taxon>
        <taxon>Actinomycetes</taxon>
        <taxon>Mycobacteriales</taxon>
        <taxon>Nocardiaceae</taxon>
        <taxon>Prescottella</taxon>
    </lineage>
</organism>
<dbReference type="EMBL" id="JARXVC010000001">
    <property type="protein sequence ID" value="MDH6279320.1"/>
    <property type="molecule type" value="Genomic_DNA"/>
</dbReference>
<dbReference type="Proteomes" id="UP001160334">
    <property type="component" value="Unassembled WGS sequence"/>
</dbReference>
<proteinExistence type="predicted"/>
<feature type="transmembrane region" description="Helical" evidence="1">
    <location>
        <begin position="12"/>
        <end position="31"/>
    </location>
</feature>
<sequence>MLARLADVVLSIRPAVALAIVLGLFAVGVVVSALSWAWLPFAVGAGLGVVVVAAIDALRDRRMGE</sequence>
<keyword evidence="1" id="KW-0472">Membrane</keyword>
<protein>
    <submittedName>
        <fullName evidence="2">Uncharacterized protein</fullName>
    </submittedName>
</protein>
<keyword evidence="1" id="KW-1133">Transmembrane helix</keyword>
<dbReference type="RefSeq" id="WP_280758688.1">
    <property type="nucleotide sequence ID" value="NZ_JARXVC010000001.1"/>
</dbReference>
<keyword evidence="3" id="KW-1185">Reference proteome</keyword>
<name>A0ABT6M5X7_9NOCA</name>
<keyword evidence="1" id="KW-0812">Transmembrane</keyword>
<comment type="caution">
    <text evidence="2">The sequence shown here is derived from an EMBL/GenBank/DDBJ whole genome shotgun (WGS) entry which is preliminary data.</text>
</comment>
<gene>
    <name evidence="2" type="ORF">M2280_000525</name>
</gene>
<reference evidence="2 3" key="1">
    <citation type="submission" date="2023-04" db="EMBL/GenBank/DDBJ databases">
        <title>Forest soil microbial communities from Buena Vista Peninsula, Colon Province, Panama.</title>
        <authorList>
            <person name="Bouskill N."/>
        </authorList>
    </citation>
    <scope>NUCLEOTIDE SEQUENCE [LARGE SCALE GENOMIC DNA]</scope>
    <source>
        <strain evidence="2 3">CFH S0262</strain>
    </source>
</reference>
<evidence type="ECO:0000256" key="1">
    <source>
        <dbReference type="SAM" id="Phobius"/>
    </source>
</evidence>
<evidence type="ECO:0000313" key="2">
    <source>
        <dbReference type="EMBL" id="MDH6279320.1"/>
    </source>
</evidence>
<accession>A0ABT6M5X7</accession>
<evidence type="ECO:0000313" key="3">
    <source>
        <dbReference type="Proteomes" id="UP001160334"/>
    </source>
</evidence>
<feature type="transmembrane region" description="Helical" evidence="1">
    <location>
        <begin position="37"/>
        <end position="58"/>
    </location>
</feature>